<dbReference type="HOGENOM" id="CLU_168123_0_0_6"/>
<dbReference type="Proteomes" id="UP000005522">
    <property type="component" value="Chromosome"/>
</dbReference>
<dbReference type="RefSeq" id="WP_004869302.1">
    <property type="nucleotide sequence ID" value="NZ_CP005986.1"/>
</dbReference>
<protein>
    <submittedName>
        <fullName evidence="2">Integral membrane protein</fullName>
    </submittedName>
</protein>
<dbReference type="KEGG" id="acz:Acaty_c2602"/>
<dbReference type="GeneID" id="92932659"/>
<keyword evidence="1" id="KW-0472">Membrane</keyword>
<dbReference type="eggNOG" id="ENOG50331VM">
    <property type="taxonomic scope" value="Bacteria"/>
</dbReference>
<dbReference type="AlphaFoldDB" id="A0A060A2I4"/>
<accession>A0A060A2I4</accession>
<evidence type="ECO:0000313" key="2">
    <source>
        <dbReference type="EMBL" id="AIA56446.1"/>
    </source>
</evidence>
<feature type="transmembrane region" description="Helical" evidence="1">
    <location>
        <begin position="13"/>
        <end position="31"/>
    </location>
</feature>
<keyword evidence="1" id="KW-0812">Transmembrane</keyword>
<name>A0A060A2I4_ACICK</name>
<keyword evidence="1" id="KW-1133">Transmembrane helix</keyword>
<proteinExistence type="predicted"/>
<evidence type="ECO:0000313" key="3">
    <source>
        <dbReference type="Proteomes" id="UP000005522"/>
    </source>
</evidence>
<gene>
    <name evidence="2" type="ORF">Acaty_c2602</name>
</gene>
<dbReference type="EMBL" id="CP005986">
    <property type="protein sequence ID" value="AIA56446.1"/>
    <property type="molecule type" value="Genomic_DNA"/>
</dbReference>
<sequence length="92" mass="9488">MRNEERGQGMTEYLIVVALIAIAAVAVFSRFGQTMRYQVAGIAGELVGVAPPKSSKSDSAQGKARKAAKAADIVKGMDNYGATADLGKAGAN</sequence>
<evidence type="ECO:0000256" key="1">
    <source>
        <dbReference type="SAM" id="Phobius"/>
    </source>
</evidence>
<organism evidence="2 3">
    <name type="scientific">Acidithiobacillus caldus (strain ATCC 51756 / DSM 8584 / KU)</name>
    <dbReference type="NCBI Taxonomy" id="637389"/>
    <lineage>
        <taxon>Bacteria</taxon>
        <taxon>Pseudomonadati</taxon>
        <taxon>Pseudomonadota</taxon>
        <taxon>Acidithiobacillia</taxon>
        <taxon>Acidithiobacillales</taxon>
        <taxon>Acidithiobacillaceae</taxon>
        <taxon>Acidithiobacillus</taxon>
    </lineage>
</organism>
<reference evidence="2 3" key="1">
    <citation type="journal article" date="2009" name="J. Bacteriol.">
        <title>Draft genome sequence of the extremely acidophilic bacterium Acidithiobacillus caldus ATCC 51756 reveals metabolic versatility in the genus Acidithiobacillus.</title>
        <authorList>
            <person name="Valdes J."/>
            <person name="Quatrini R."/>
            <person name="Hallberg K."/>
            <person name="Dopson M."/>
            <person name="Valenzuela P.D."/>
            <person name="Holmes D.S."/>
        </authorList>
    </citation>
    <scope>NUCLEOTIDE SEQUENCE [LARGE SCALE GENOMIC DNA]</scope>
    <source>
        <strain evidence="3">ATCC 51756 / DSM 8584 / KU</strain>
    </source>
</reference>